<organism evidence="1 2">
    <name type="scientific">Kribbella lupini</name>
    <dbReference type="NCBI Taxonomy" id="291602"/>
    <lineage>
        <taxon>Bacteria</taxon>
        <taxon>Bacillati</taxon>
        <taxon>Actinomycetota</taxon>
        <taxon>Actinomycetes</taxon>
        <taxon>Propionibacteriales</taxon>
        <taxon>Kribbellaceae</taxon>
        <taxon>Kribbella</taxon>
    </lineage>
</organism>
<evidence type="ECO:0000313" key="2">
    <source>
        <dbReference type="Proteomes" id="UP001500363"/>
    </source>
</evidence>
<keyword evidence="2" id="KW-1185">Reference proteome</keyword>
<protein>
    <submittedName>
        <fullName evidence="1">Uncharacterized protein</fullName>
    </submittedName>
</protein>
<sequence>MVTCEGCAAEIDPRDRIYQRNVREARGAICTTCSLRLFPEWRKAGGQTVGKSCSACGAPSGLGWLARRRIRRLGGRQLCETCADREQRARRP</sequence>
<name>A0ABN2C0V3_9ACTN</name>
<proteinExistence type="predicted"/>
<comment type="caution">
    <text evidence="1">The sequence shown here is derived from an EMBL/GenBank/DDBJ whole genome shotgun (WGS) entry which is preliminary data.</text>
</comment>
<reference evidence="1 2" key="1">
    <citation type="journal article" date="2019" name="Int. J. Syst. Evol. Microbiol.">
        <title>The Global Catalogue of Microorganisms (GCM) 10K type strain sequencing project: providing services to taxonomists for standard genome sequencing and annotation.</title>
        <authorList>
            <consortium name="The Broad Institute Genomics Platform"/>
            <consortium name="The Broad Institute Genome Sequencing Center for Infectious Disease"/>
            <person name="Wu L."/>
            <person name="Ma J."/>
        </authorList>
    </citation>
    <scope>NUCLEOTIDE SEQUENCE [LARGE SCALE GENOMIC DNA]</scope>
    <source>
        <strain evidence="1 2">JCM 14303</strain>
    </source>
</reference>
<dbReference type="Proteomes" id="UP001500363">
    <property type="component" value="Unassembled WGS sequence"/>
</dbReference>
<dbReference type="RefSeq" id="WP_344180775.1">
    <property type="nucleotide sequence ID" value="NZ_BAAANC010000003.1"/>
</dbReference>
<gene>
    <name evidence="1" type="ORF">GCM10009741_63390</name>
</gene>
<accession>A0ABN2C0V3</accession>
<dbReference type="EMBL" id="BAAANC010000003">
    <property type="protein sequence ID" value="GAA1550226.1"/>
    <property type="molecule type" value="Genomic_DNA"/>
</dbReference>
<evidence type="ECO:0000313" key="1">
    <source>
        <dbReference type="EMBL" id="GAA1550226.1"/>
    </source>
</evidence>